<feature type="transmembrane region" description="Helical" evidence="10">
    <location>
        <begin position="129"/>
        <end position="152"/>
    </location>
</feature>
<proteinExistence type="inferred from homology"/>
<evidence type="ECO:0000256" key="7">
    <source>
        <dbReference type="ARBA" id="ARBA00023136"/>
    </source>
</evidence>
<evidence type="ECO:0000256" key="9">
    <source>
        <dbReference type="NCBIfam" id="TIGR01400"/>
    </source>
</evidence>
<evidence type="ECO:0000256" key="5">
    <source>
        <dbReference type="ARBA" id="ARBA00022692"/>
    </source>
</evidence>
<dbReference type="InterPro" id="IPR006303">
    <property type="entry name" value="FliR"/>
</dbReference>
<feature type="transmembrane region" description="Helical" evidence="10">
    <location>
        <begin position="212"/>
        <end position="234"/>
    </location>
</feature>
<keyword evidence="4 10" id="KW-1003">Cell membrane</keyword>
<feature type="transmembrane region" description="Helical" evidence="10">
    <location>
        <begin position="12"/>
        <end position="30"/>
    </location>
</feature>
<keyword evidence="12" id="KW-1185">Reference proteome</keyword>
<comment type="similarity">
    <text evidence="2 10">Belongs to the FliR/MopE/SpaR family.</text>
</comment>
<organism evidence="11 12">
    <name type="scientific">Alcaligenes endophyticus</name>
    <dbReference type="NCBI Taxonomy" id="1929088"/>
    <lineage>
        <taxon>Bacteria</taxon>
        <taxon>Pseudomonadati</taxon>
        <taxon>Pseudomonadota</taxon>
        <taxon>Betaproteobacteria</taxon>
        <taxon>Burkholderiales</taxon>
        <taxon>Alcaligenaceae</taxon>
        <taxon>Alcaligenes</taxon>
    </lineage>
</organism>
<evidence type="ECO:0000256" key="10">
    <source>
        <dbReference type="RuleBase" id="RU362071"/>
    </source>
</evidence>
<accession>A0ABT8ELB7</accession>
<feature type="transmembrane region" description="Helical" evidence="10">
    <location>
        <begin position="180"/>
        <end position="205"/>
    </location>
</feature>
<keyword evidence="5 10" id="KW-0812">Transmembrane</keyword>
<keyword evidence="11" id="KW-0969">Cilium</keyword>
<evidence type="ECO:0000256" key="6">
    <source>
        <dbReference type="ARBA" id="ARBA00022989"/>
    </source>
</evidence>
<evidence type="ECO:0000313" key="11">
    <source>
        <dbReference type="EMBL" id="MDN4122073.1"/>
    </source>
</evidence>
<feature type="transmembrane region" description="Helical" evidence="10">
    <location>
        <begin position="42"/>
        <end position="59"/>
    </location>
</feature>
<dbReference type="Proteomes" id="UP001168613">
    <property type="component" value="Unassembled WGS sequence"/>
</dbReference>
<dbReference type="Pfam" id="PF01311">
    <property type="entry name" value="Bac_export_1"/>
    <property type="match status" value="1"/>
</dbReference>
<dbReference type="PANTHER" id="PTHR30065">
    <property type="entry name" value="FLAGELLAR BIOSYNTHETIC PROTEIN FLIR"/>
    <property type="match status" value="1"/>
</dbReference>
<dbReference type="NCBIfam" id="TIGR01400">
    <property type="entry name" value="fliR"/>
    <property type="match status" value="1"/>
</dbReference>
<feature type="transmembrane region" description="Helical" evidence="10">
    <location>
        <begin position="71"/>
        <end position="93"/>
    </location>
</feature>
<comment type="function">
    <text evidence="1 10">Role in flagellar biosynthesis.</text>
</comment>
<dbReference type="EMBL" id="JAJHNU010000003">
    <property type="protein sequence ID" value="MDN4122073.1"/>
    <property type="molecule type" value="Genomic_DNA"/>
</dbReference>
<keyword evidence="8 10" id="KW-0975">Bacterial flagellum</keyword>
<keyword evidence="6 10" id="KW-1133">Transmembrane helix</keyword>
<dbReference type="InterPro" id="IPR002010">
    <property type="entry name" value="T3SS_IM_R"/>
</dbReference>
<keyword evidence="11" id="KW-0282">Flagellum</keyword>
<dbReference type="RefSeq" id="WP_266122924.1">
    <property type="nucleotide sequence ID" value="NZ_JAJHNU010000003.1"/>
</dbReference>
<keyword evidence="11" id="KW-0966">Cell projection</keyword>
<dbReference type="PRINTS" id="PR00953">
    <property type="entry name" value="TYPE3IMRPROT"/>
</dbReference>
<evidence type="ECO:0000256" key="2">
    <source>
        <dbReference type="ARBA" id="ARBA00009772"/>
    </source>
</evidence>
<evidence type="ECO:0000256" key="8">
    <source>
        <dbReference type="ARBA" id="ARBA00023143"/>
    </source>
</evidence>
<dbReference type="PANTHER" id="PTHR30065:SF8">
    <property type="entry name" value="FLAGELLAR BIOSYNTHETIC PROTEIN FLIR"/>
    <property type="match status" value="1"/>
</dbReference>
<evidence type="ECO:0000256" key="3">
    <source>
        <dbReference type="ARBA" id="ARBA00021717"/>
    </source>
</evidence>
<name>A0ABT8ELB7_9BURK</name>
<gene>
    <name evidence="11" type="primary">fliR</name>
    <name evidence="11" type="ORF">LMS43_12310</name>
</gene>
<keyword evidence="7 10" id="KW-0472">Membrane</keyword>
<protein>
    <recommendedName>
        <fullName evidence="3 9">Flagellar biosynthetic protein FliR</fullName>
    </recommendedName>
</protein>
<reference evidence="11" key="1">
    <citation type="submission" date="2021-11" db="EMBL/GenBank/DDBJ databases">
        <title>Draft genome sequence of Alcaligenes endophyticus type strain CCUG 75668T.</title>
        <authorList>
            <person name="Salva-Serra F."/>
            <person name="Duran R.E."/>
            <person name="Seeger M."/>
            <person name="Moore E.R.B."/>
            <person name="Jaen-Luchoro D."/>
        </authorList>
    </citation>
    <scope>NUCLEOTIDE SEQUENCE</scope>
    <source>
        <strain evidence="11">CCUG 75668</strain>
    </source>
</reference>
<comment type="caution">
    <text evidence="11">The sequence shown here is derived from an EMBL/GenBank/DDBJ whole genome shotgun (WGS) entry which is preliminary data.</text>
</comment>
<evidence type="ECO:0000256" key="4">
    <source>
        <dbReference type="ARBA" id="ARBA00022475"/>
    </source>
</evidence>
<evidence type="ECO:0000313" key="12">
    <source>
        <dbReference type="Proteomes" id="UP001168613"/>
    </source>
</evidence>
<comment type="subcellular location">
    <subcellularLocation>
        <location evidence="10">Cell membrane</location>
        <topology evidence="10">Multi-pass membrane protein</topology>
    </subcellularLocation>
    <subcellularLocation>
        <location evidence="10">Bacterial flagellum basal body</location>
    </subcellularLocation>
</comment>
<evidence type="ECO:0000256" key="1">
    <source>
        <dbReference type="ARBA" id="ARBA00002578"/>
    </source>
</evidence>
<sequence>MVSFTLEQLYAWINAFLWPFCRILAMLAISPLFGESSIPKRLKIGLAALISIVVAPSLYPLPDIPPGSYDALWLMIQQVLIGLALGLSIRIVFAAFQIAGEFIGLQMGLSFASFFDPATGSNTAVLSRLLNIIAVLIFLALNAHLLVLGVLVRTFEIVPIAQGALDINGWGALLDWSAQLMVSGMLMALPLIIVLLTINLAFGILNRTAQQLTIFAVGFPISLTIGLLLLTVVLPQTTNFFIMMFNNTYEAMLKIATGLAGR</sequence>